<name>A0A919RNW2_9ACTN</name>
<dbReference type="AlphaFoldDB" id="A0A919RNW2"/>
<keyword evidence="2" id="KW-1185">Reference proteome</keyword>
<gene>
    <name evidence="1" type="ORF">Ssi02_73840</name>
</gene>
<comment type="caution">
    <text evidence="1">The sequence shown here is derived from an EMBL/GenBank/DDBJ whole genome shotgun (WGS) entry which is preliminary data.</text>
</comment>
<accession>A0A919RNW2</accession>
<sequence>MSITPPAYASPACSSSYFCVWDMPSYDGLAARSTTAVSEWHQGSGNWPFMTGNDRSYKNRFTTLAWVCVYMSNWSGPTVWISAGDSIAYPSSPMQAVQGNAHRGRSASQTC</sequence>
<reference evidence="1" key="1">
    <citation type="submission" date="2021-01" db="EMBL/GenBank/DDBJ databases">
        <title>Whole genome shotgun sequence of Sinosporangium siamense NBRC 109515.</title>
        <authorList>
            <person name="Komaki H."/>
            <person name="Tamura T."/>
        </authorList>
    </citation>
    <scope>NUCLEOTIDE SEQUENCE</scope>
    <source>
        <strain evidence="1">NBRC 109515</strain>
    </source>
</reference>
<proteinExistence type="predicted"/>
<protein>
    <submittedName>
        <fullName evidence="1">Uncharacterized protein</fullName>
    </submittedName>
</protein>
<evidence type="ECO:0000313" key="2">
    <source>
        <dbReference type="Proteomes" id="UP000606172"/>
    </source>
</evidence>
<evidence type="ECO:0000313" key="1">
    <source>
        <dbReference type="EMBL" id="GII97153.1"/>
    </source>
</evidence>
<organism evidence="1 2">
    <name type="scientific">Sinosporangium siamense</name>
    <dbReference type="NCBI Taxonomy" id="1367973"/>
    <lineage>
        <taxon>Bacteria</taxon>
        <taxon>Bacillati</taxon>
        <taxon>Actinomycetota</taxon>
        <taxon>Actinomycetes</taxon>
        <taxon>Streptosporangiales</taxon>
        <taxon>Streptosporangiaceae</taxon>
        <taxon>Sinosporangium</taxon>
    </lineage>
</organism>
<dbReference type="Proteomes" id="UP000606172">
    <property type="component" value="Unassembled WGS sequence"/>
</dbReference>
<dbReference type="EMBL" id="BOOW01000055">
    <property type="protein sequence ID" value="GII97153.1"/>
    <property type="molecule type" value="Genomic_DNA"/>
</dbReference>
<dbReference type="RefSeq" id="WP_380659625.1">
    <property type="nucleotide sequence ID" value="NZ_JBHLZQ010000025.1"/>
</dbReference>
<dbReference type="Pfam" id="PF03995">
    <property type="entry name" value="Inhibitor_I36"/>
    <property type="match status" value="1"/>
</dbReference>